<proteinExistence type="predicted"/>
<protein>
    <submittedName>
        <fullName evidence="2">Parkin coregulated gene protein homolog</fullName>
    </submittedName>
</protein>
<name>A0AC35TI25_9BILA</name>
<dbReference type="Proteomes" id="UP000095286">
    <property type="component" value="Unplaced"/>
</dbReference>
<accession>A0AC35TI25</accession>
<evidence type="ECO:0000313" key="2">
    <source>
        <dbReference type="WBParaSite" id="RSKR_0000078600.1"/>
    </source>
</evidence>
<sequence length="273" mass="31477">MSAHNIKKVIHSKDYITQNKRDQIMYEKHRPMIKLVPAFSVASTQKNTEVFALSKKYDHCTKVAFFKNANHLKVDDITKNMVIRFKEAYQSRELPLVPVDGIRKKTISWNVDVNRLDMLSLRDLIQKCVWGFPCNEMLYEAIALEAFDSLLSVSGTSHIIPQMLSEIVQSCRKALDYGNDIKKVKILEIVQKIVQIPHVGFALIPYYKQLLPPLRKPYSRIAFSMNQSSNHLSYKLTHSIHTTLVVLEETGGQNSLINIKYIIPHYQSTKQFV</sequence>
<organism evidence="1 2">
    <name type="scientific">Rhabditophanes sp. KR3021</name>
    <dbReference type="NCBI Taxonomy" id="114890"/>
    <lineage>
        <taxon>Eukaryota</taxon>
        <taxon>Metazoa</taxon>
        <taxon>Ecdysozoa</taxon>
        <taxon>Nematoda</taxon>
        <taxon>Chromadorea</taxon>
        <taxon>Rhabditida</taxon>
        <taxon>Tylenchina</taxon>
        <taxon>Panagrolaimomorpha</taxon>
        <taxon>Strongyloidoidea</taxon>
        <taxon>Alloionematidae</taxon>
        <taxon>Rhabditophanes</taxon>
    </lineage>
</organism>
<reference evidence="2" key="1">
    <citation type="submission" date="2016-11" db="UniProtKB">
        <authorList>
            <consortium name="WormBaseParasite"/>
        </authorList>
    </citation>
    <scope>IDENTIFICATION</scope>
    <source>
        <strain evidence="2">KR3021</strain>
    </source>
</reference>
<evidence type="ECO:0000313" key="1">
    <source>
        <dbReference type="Proteomes" id="UP000095286"/>
    </source>
</evidence>
<dbReference type="WBParaSite" id="RSKR_0000078600.1">
    <property type="protein sequence ID" value="RSKR_0000078600.1"/>
    <property type="gene ID" value="RSKR_0000078600"/>
</dbReference>